<keyword evidence="5 7" id="KW-0573">Peptidoglycan synthesis</keyword>
<dbReference type="GO" id="GO:0071555">
    <property type="term" value="P:cell wall organization"/>
    <property type="evidence" value="ECO:0007669"/>
    <property type="project" value="UniProtKB-UniRule"/>
</dbReference>
<dbReference type="UniPathway" id="UPA00219"/>
<dbReference type="InterPro" id="IPR036365">
    <property type="entry name" value="PGBD-like_sf"/>
</dbReference>
<dbReference type="InterPro" id="IPR005490">
    <property type="entry name" value="LD_TPept_cat_dom"/>
</dbReference>
<dbReference type="RefSeq" id="WP_171218329.1">
    <property type="nucleotide sequence ID" value="NZ_JABEPP010000003.1"/>
</dbReference>
<dbReference type="InterPro" id="IPR038063">
    <property type="entry name" value="Transpep_catalytic_dom"/>
</dbReference>
<evidence type="ECO:0000256" key="3">
    <source>
        <dbReference type="ARBA" id="ARBA00022679"/>
    </source>
</evidence>
<proteinExistence type="inferred from homology"/>
<evidence type="ECO:0000256" key="4">
    <source>
        <dbReference type="ARBA" id="ARBA00022960"/>
    </source>
</evidence>
<feature type="signal peptide" evidence="8">
    <location>
        <begin position="1"/>
        <end position="21"/>
    </location>
</feature>
<dbReference type="PANTHER" id="PTHR30582">
    <property type="entry name" value="L,D-TRANSPEPTIDASE"/>
    <property type="match status" value="1"/>
</dbReference>
<dbReference type="PROSITE" id="PS52029">
    <property type="entry name" value="LD_TPASE"/>
    <property type="match status" value="1"/>
</dbReference>
<dbReference type="Proteomes" id="UP000564885">
    <property type="component" value="Unassembled WGS sequence"/>
</dbReference>
<evidence type="ECO:0000256" key="7">
    <source>
        <dbReference type="PROSITE-ProRule" id="PRU01373"/>
    </source>
</evidence>
<feature type="domain" description="L,D-TPase catalytic" evidence="9">
    <location>
        <begin position="193"/>
        <end position="326"/>
    </location>
</feature>
<dbReference type="SUPFAM" id="SSF141523">
    <property type="entry name" value="L,D-transpeptidase catalytic domain-like"/>
    <property type="match status" value="1"/>
</dbReference>
<dbReference type="InterPro" id="IPR002477">
    <property type="entry name" value="Peptidoglycan-bd-like"/>
</dbReference>
<protein>
    <submittedName>
        <fullName evidence="10">Murein L,D-transpeptidase</fullName>
    </submittedName>
</protein>
<feature type="active site" description="Nucleophile" evidence="7">
    <location>
        <position position="302"/>
    </location>
</feature>
<name>A0A849I9P9_9HYPH</name>
<reference evidence="10 11" key="1">
    <citation type="submission" date="2020-04" db="EMBL/GenBank/DDBJ databases">
        <title>Enterovirga sp. isolate from soil.</title>
        <authorList>
            <person name="Chea S."/>
            <person name="Kim D.-U."/>
        </authorList>
    </citation>
    <scope>NUCLEOTIDE SEQUENCE [LARGE SCALE GENOMIC DNA]</scope>
    <source>
        <strain evidence="10 11">DB1703</strain>
    </source>
</reference>
<evidence type="ECO:0000313" key="11">
    <source>
        <dbReference type="Proteomes" id="UP000564885"/>
    </source>
</evidence>
<dbReference type="GO" id="GO:0018104">
    <property type="term" value="P:peptidoglycan-protein cross-linking"/>
    <property type="evidence" value="ECO:0007669"/>
    <property type="project" value="TreeGrafter"/>
</dbReference>
<organism evidence="10 11">
    <name type="scientific">Enterovirga aerilata</name>
    <dbReference type="NCBI Taxonomy" id="2730920"/>
    <lineage>
        <taxon>Bacteria</taxon>
        <taxon>Pseudomonadati</taxon>
        <taxon>Pseudomonadota</taxon>
        <taxon>Alphaproteobacteria</taxon>
        <taxon>Hyphomicrobiales</taxon>
        <taxon>Methylobacteriaceae</taxon>
        <taxon>Enterovirga</taxon>
    </lineage>
</organism>
<evidence type="ECO:0000259" key="9">
    <source>
        <dbReference type="PROSITE" id="PS52029"/>
    </source>
</evidence>
<dbReference type="InterPro" id="IPR036366">
    <property type="entry name" value="PGBDSf"/>
</dbReference>
<dbReference type="InterPro" id="IPR050979">
    <property type="entry name" value="LD-transpeptidase"/>
</dbReference>
<dbReference type="GO" id="GO:0005576">
    <property type="term" value="C:extracellular region"/>
    <property type="evidence" value="ECO:0007669"/>
    <property type="project" value="TreeGrafter"/>
</dbReference>
<sequence>MSRAPLWLAALLWLAQAGAAAALTAAEVNEAAFKPGGPAREGVDPAVLRAQVLLDRLRFSPGSIDGRMGENFANALDAFAIANGLQPAGKLTQEIWDRLVGSSEGPILVPYTIAKEDVKGPFLERIPKDYEEMASLKSLGYTSPEEALGERFHVAPALLKALNPRARFEAGEEITVPAARPDPKPGNGGPKVGRIEVDKARKTVRAFDRDGKLVATYPASVGSDEKPAPSGRFEIRAIAANPTYTYNPDYAFKGQSAKKKVEIAPGPNNPVGAVWLDLTAESYGIHGTPEPERVGKTASHGCVRLTNWDVKDLASQVGKGTVVEFVE</sequence>
<dbReference type="SUPFAM" id="SSF47090">
    <property type="entry name" value="PGBD-like"/>
    <property type="match status" value="1"/>
</dbReference>
<dbReference type="GO" id="GO:0016740">
    <property type="term" value="F:transferase activity"/>
    <property type="evidence" value="ECO:0007669"/>
    <property type="project" value="UniProtKB-KW"/>
</dbReference>
<evidence type="ECO:0000256" key="5">
    <source>
        <dbReference type="ARBA" id="ARBA00022984"/>
    </source>
</evidence>
<dbReference type="Pfam" id="PF01471">
    <property type="entry name" value="PG_binding_1"/>
    <property type="match status" value="1"/>
</dbReference>
<dbReference type="PANTHER" id="PTHR30582:SF30">
    <property type="entry name" value="BLR4375 PROTEIN"/>
    <property type="match status" value="1"/>
</dbReference>
<keyword evidence="4 7" id="KW-0133">Cell shape</keyword>
<comment type="pathway">
    <text evidence="1 7">Cell wall biogenesis; peptidoglycan biosynthesis.</text>
</comment>
<dbReference type="GO" id="GO:0071972">
    <property type="term" value="F:peptidoglycan L,D-transpeptidase activity"/>
    <property type="evidence" value="ECO:0007669"/>
    <property type="project" value="TreeGrafter"/>
</dbReference>
<feature type="active site" description="Proton donor/acceptor" evidence="7">
    <location>
        <position position="286"/>
    </location>
</feature>
<dbReference type="AlphaFoldDB" id="A0A849I9P9"/>
<dbReference type="Gene3D" id="2.40.440.10">
    <property type="entry name" value="L,D-transpeptidase catalytic domain-like"/>
    <property type="match status" value="1"/>
</dbReference>
<evidence type="ECO:0000256" key="1">
    <source>
        <dbReference type="ARBA" id="ARBA00004752"/>
    </source>
</evidence>
<feature type="chain" id="PRO_5032621804" evidence="8">
    <location>
        <begin position="22"/>
        <end position="327"/>
    </location>
</feature>
<evidence type="ECO:0000313" key="10">
    <source>
        <dbReference type="EMBL" id="NNM72800.1"/>
    </source>
</evidence>
<keyword evidence="11" id="KW-1185">Reference proteome</keyword>
<keyword evidence="8" id="KW-0732">Signal</keyword>
<comment type="caution">
    <text evidence="10">The sequence shown here is derived from an EMBL/GenBank/DDBJ whole genome shotgun (WGS) entry which is preliminary data.</text>
</comment>
<dbReference type="EMBL" id="JABEPP010000003">
    <property type="protein sequence ID" value="NNM72800.1"/>
    <property type="molecule type" value="Genomic_DNA"/>
</dbReference>
<accession>A0A849I9P9</accession>
<dbReference type="GO" id="GO:0008360">
    <property type="term" value="P:regulation of cell shape"/>
    <property type="evidence" value="ECO:0007669"/>
    <property type="project" value="UniProtKB-UniRule"/>
</dbReference>
<gene>
    <name evidence="10" type="ORF">HJG44_10475</name>
</gene>
<evidence type="ECO:0000256" key="2">
    <source>
        <dbReference type="ARBA" id="ARBA00005992"/>
    </source>
</evidence>
<keyword evidence="3" id="KW-0808">Transferase</keyword>
<keyword evidence="6 7" id="KW-0961">Cell wall biogenesis/degradation</keyword>
<dbReference type="Gene3D" id="1.10.101.10">
    <property type="entry name" value="PGBD-like superfamily/PGBD"/>
    <property type="match status" value="1"/>
</dbReference>
<evidence type="ECO:0000256" key="8">
    <source>
        <dbReference type="SAM" id="SignalP"/>
    </source>
</evidence>
<comment type="similarity">
    <text evidence="2">Belongs to the YkuD family.</text>
</comment>
<dbReference type="Pfam" id="PF03734">
    <property type="entry name" value="YkuD"/>
    <property type="match status" value="1"/>
</dbReference>
<dbReference type="CDD" id="cd16913">
    <property type="entry name" value="YkuD_like"/>
    <property type="match status" value="1"/>
</dbReference>
<evidence type="ECO:0000256" key="6">
    <source>
        <dbReference type="ARBA" id="ARBA00023316"/>
    </source>
</evidence>